<name>A0A5B8CIK4_SPHSA</name>
<protein>
    <submittedName>
        <fullName evidence="1">Uncharacterized protein</fullName>
    </submittedName>
</protein>
<reference evidence="1 2" key="1">
    <citation type="submission" date="2019-06" db="EMBL/GenBank/DDBJ databases">
        <title>Genome organization and adaptive potential of archetypical organophosphate degarding Sphingobium fuliginis ATCC 27551.</title>
        <authorList>
            <person name="Sarwar A."/>
            <person name="Parthasarathy S."/>
            <person name="Singh C."/>
            <person name="Siddavattam D."/>
        </authorList>
    </citation>
    <scope>NUCLEOTIDE SEQUENCE [LARGE SCALE GENOMIC DNA]</scope>
    <source>
        <strain evidence="1 2">ATCC 27551</strain>
    </source>
</reference>
<evidence type="ECO:0000313" key="1">
    <source>
        <dbReference type="EMBL" id="QDC37890.1"/>
    </source>
</evidence>
<accession>A0A5B8CIK4</accession>
<dbReference type="Proteomes" id="UP000311469">
    <property type="component" value="Chromosome cSF1"/>
</dbReference>
<dbReference type="KEGG" id="sufl:FIL70_12240"/>
<gene>
    <name evidence="1" type="ORF">FIL70_12240</name>
</gene>
<dbReference type="AlphaFoldDB" id="A0A5B8CIK4"/>
<dbReference type="RefSeq" id="WP_140042412.1">
    <property type="nucleotide sequence ID" value="NZ_CP041016.1"/>
</dbReference>
<proteinExistence type="predicted"/>
<evidence type="ECO:0000313" key="2">
    <source>
        <dbReference type="Proteomes" id="UP000311469"/>
    </source>
</evidence>
<dbReference type="EMBL" id="CP041016">
    <property type="protein sequence ID" value="QDC37890.1"/>
    <property type="molecule type" value="Genomic_DNA"/>
</dbReference>
<sequence length="132" mass="14514">MHIIHTWQELAAYLDSPIPSDLKCLLQTRRDQLMEYGDLSELGIFAIIAPGDTMAAIEDATGWPILMEGTPTFEWVQRHGTIFEMPFVLSDSGAGHVLIVPDAEGIDPTLLDLCRAYADQPNGDSTDRAEGN</sequence>
<organism evidence="1 2">
    <name type="scientific">Sphingobium fuliginis ATCC 27551</name>
    <dbReference type="NCBI Taxonomy" id="1208342"/>
    <lineage>
        <taxon>Bacteria</taxon>
        <taxon>Pseudomonadati</taxon>
        <taxon>Pseudomonadota</taxon>
        <taxon>Alphaproteobacteria</taxon>
        <taxon>Sphingomonadales</taxon>
        <taxon>Sphingomonadaceae</taxon>
        <taxon>Sphingobium</taxon>
    </lineage>
</organism>